<accession>A0A558CU51</accession>
<dbReference type="AlphaFoldDB" id="A0A558CU51"/>
<dbReference type="InterPro" id="IPR038763">
    <property type="entry name" value="DHH_sf"/>
</dbReference>
<organism evidence="1 2">
    <name type="scientific">Sedimenticola thiotaurini</name>
    <dbReference type="NCBI Taxonomy" id="1543721"/>
    <lineage>
        <taxon>Bacteria</taxon>
        <taxon>Pseudomonadati</taxon>
        <taxon>Pseudomonadota</taxon>
        <taxon>Gammaproteobacteria</taxon>
        <taxon>Chromatiales</taxon>
        <taxon>Sedimenticolaceae</taxon>
        <taxon>Sedimenticola</taxon>
    </lineage>
</organism>
<dbReference type="SUPFAM" id="SSF64182">
    <property type="entry name" value="DHH phosphoesterases"/>
    <property type="match status" value="1"/>
</dbReference>
<dbReference type="Proteomes" id="UP000317355">
    <property type="component" value="Unassembled WGS sequence"/>
</dbReference>
<name>A0A558CU51_9GAMM</name>
<comment type="caution">
    <text evidence="1">The sequence shown here is derived from an EMBL/GenBank/DDBJ whole genome shotgun (WGS) entry which is preliminary data.</text>
</comment>
<reference evidence="1 2" key="1">
    <citation type="submission" date="2019-07" db="EMBL/GenBank/DDBJ databases">
        <title>The pathways for chlorine oxyanion respiration interact through the shared metabolite chlorate.</title>
        <authorList>
            <person name="Barnum T.P."/>
            <person name="Cheng Y."/>
            <person name="Hill K.A."/>
            <person name="Lucas L.N."/>
            <person name="Carlson H.K."/>
            <person name="Coates J.D."/>
        </authorList>
    </citation>
    <scope>NUCLEOTIDE SEQUENCE [LARGE SCALE GENOMIC DNA]</scope>
    <source>
        <strain evidence="1">BK-3</strain>
    </source>
</reference>
<dbReference type="EMBL" id="VMRY01000072">
    <property type="protein sequence ID" value="TVT52276.1"/>
    <property type="molecule type" value="Genomic_DNA"/>
</dbReference>
<gene>
    <name evidence="1" type="ORF">FHK82_14000</name>
</gene>
<sequence length="319" mass="35596">MEIIDVFNGDADGICALLQMRLADPHKSTLVTGVKRDIQLLRKVQASAGDRVNVFDISMEKNHSDLIRLLDQGVHLFYVDHHRSGEIPVHPGLETIIDMRSETCTSLLINQYLGGEYLAWAITAAFGDNMNNIANTLCQEQYYTSVRTEQLKMLGVCLNYNGYGETVDDLHMTPDRLFLALLDYPDPVDFINDPDSCYQLLHAGYHDDLGKAEQIDPVFRSELVEIFILPDEPWSRRVSGVFGNQLTNESPAKAHAVFTLNQQGGYVVSVRAPLVNRVGADKLCSQFPSGGGRQAAAGINHLPQCEFDNFVTAMQQMYK</sequence>
<evidence type="ECO:0000313" key="1">
    <source>
        <dbReference type="EMBL" id="TVT52276.1"/>
    </source>
</evidence>
<proteinExistence type="predicted"/>
<protein>
    <submittedName>
        <fullName evidence="1">DHH family phosphoesterase</fullName>
    </submittedName>
</protein>
<evidence type="ECO:0000313" key="2">
    <source>
        <dbReference type="Proteomes" id="UP000317355"/>
    </source>
</evidence>